<feature type="region of interest" description="Disordered" evidence="1">
    <location>
        <begin position="1"/>
        <end position="23"/>
    </location>
</feature>
<organism evidence="2 3">
    <name type="scientific">Caldibacillus debilis</name>
    <dbReference type="NCBI Taxonomy" id="301148"/>
    <lineage>
        <taxon>Bacteria</taxon>
        <taxon>Bacillati</taxon>
        <taxon>Bacillota</taxon>
        <taxon>Bacilli</taxon>
        <taxon>Bacillales</taxon>
        <taxon>Bacillaceae</taxon>
        <taxon>Caldibacillus</taxon>
    </lineage>
</organism>
<dbReference type="Proteomes" id="UP000075683">
    <property type="component" value="Unassembled WGS sequence"/>
</dbReference>
<proteinExistence type="predicted"/>
<evidence type="ECO:0000313" key="2">
    <source>
        <dbReference type="EMBL" id="KYD19203.1"/>
    </source>
</evidence>
<protein>
    <submittedName>
        <fullName evidence="2">Uncharacterized protein</fullName>
    </submittedName>
</protein>
<accession>A0A150M3W7</accession>
<name>A0A150M3W7_9BACI</name>
<gene>
    <name evidence="2" type="ORF">B4135_2127</name>
</gene>
<dbReference type="EMBL" id="LQYT01000043">
    <property type="protein sequence ID" value="KYD19203.1"/>
    <property type="molecule type" value="Genomic_DNA"/>
</dbReference>
<reference evidence="2 3" key="1">
    <citation type="submission" date="2016-01" db="EMBL/GenBank/DDBJ databases">
        <title>Draft Genome Sequences of Seven Thermophilic Sporeformers Isolated from Foods.</title>
        <authorList>
            <person name="Berendsen E.M."/>
            <person name="Wells-Bennik M.H."/>
            <person name="Krawcyk A.O."/>
            <person name="De Jong A."/>
            <person name="Holsappel S."/>
            <person name="Eijlander R.T."/>
            <person name="Kuipers O.P."/>
        </authorList>
    </citation>
    <scope>NUCLEOTIDE SEQUENCE [LARGE SCALE GENOMIC DNA]</scope>
    <source>
        <strain evidence="2 3">B4135</strain>
    </source>
</reference>
<evidence type="ECO:0000256" key="1">
    <source>
        <dbReference type="SAM" id="MobiDB-lite"/>
    </source>
</evidence>
<comment type="caution">
    <text evidence="2">The sequence shown here is derived from an EMBL/GenBank/DDBJ whole genome shotgun (WGS) entry which is preliminary data.</text>
</comment>
<sequence>MFVRRAAASGGRPGRGSANAWRRLKDRAESEGRSAVADIGDRAVFRFAEESEGRSAVP</sequence>
<dbReference type="AlphaFoldDB" id="A0A150M3W7"/>
<evidence type="ECO:0000313" key="3">
    <source>
        <dbReference type="Proteomes" id="UP000075683"/>
    </source>
</evidence>
<feature type="compositionally biased region" description="Low complexity" evidence="1">
    <location>
        <begin position="1"/>
        <end position="18"/>
    </location>
</feature>